<evidence type="ECO:0000256" key="1">
    <source>
        <dbReference type="ARBA" id="ARBA00022448"/>
    </source>
</evidence>
<dbReference type="GO" id="GO:0020037">
    <property type="term" value="F:heme binding"/>
    <property type="evidence" value="ECO:0007669"/>
    <property type="project" value="InterPro"/>
</dbReference>
<comment type="caution">
    <text evidence="9">The sequence shown here is derived from an EMBL/GenBank/DDBJ whole genome shotgun (WGS) entry which is preliminary data.</text>
</comment>
<dbReference type="AlphaFoldDB" id="A0A4Q6XT55"/>
<feature type="domain" description="Cytochrome c" evidence="8">
    <location>
        <begin position="235"/>
        <end position="337"/>
    </location>
</feature>
<dbReference type="Gene3D" id="1.10.760.10">
    <property type="entry name" value="Cytochrome c-like domain"/>
    <property type="match status" value="1"/>
</dbReference>
<dbReference type="PANTHER" id="PTHR11961">
    <property type="entry name" value="CYTOCHROME C"/>
    <property type="match status" value="1"/>
</dbReference>
<gene>
    <name evidence="9" type="ORF">EWE75_21835</name>
</gene>
<dbReference type="Proteomes" id="UP000292085">
    <property type="component" value="Unassembled WGS sequence"/>
</dbReference>
<dbReference type="InterPro" id="IPR038142">
    <property type="entry name" value="Cytochrome_P460_sp"/>
</dbReference>
<keyword evidence="7" id="KW-0732">Signal</keyword>
<dbReference type="InterPro" id="IPR032033">
    <property type="entry name" value="Cytochrome_P460"/>
</dbReference>
<name>A0A4Q6XT55_9SPHN</name>
<keyword evidence="2 6" id="KW-0349">Heme</keyword>
<keyword evidence="3 6" id="KW-0479">Metal-binding</keyword>
<dbReference type="SUPFAM" id="SSF46626">
    <property type="entry name" value="Cytochrome c"/>
    <property type="match status" value="1"/>
</dbReference>
<dbReference type="InterPro" id="IPR002327">
    <property type="entry name" value="Cyt_c_1A/1B"/>
</dbReference>
<dbReference type="RefSeq" id="WP_130160205.1">
    <property type="nucleotide sequence ID" value="NZ_SGIS01000057.1"/>
</dbReference>
<keyword evidence="10" id="KW-1185">Reference proteome</keyword>
<feature type="chain" id="PRO_5020630483" evidence="7">
    <location>
        <begin position="28"/>
        <end position="337"/>
    </location>
</feature>
<evidence type="ECO:0000256" key="2">
    <source>
        <dbReference type="ARBA" id="ARBA00022617"/>
    </source>
</evidence>
<evidence type="ECO:0000256" key="5">
    <source>
        <dbReference type="ARBA" id="ARBA00023004"/>
    </source>
</evidence>
<dbReference type="GO" id="GO:0046872">
    <property type="term" value="F:metal ion binding"/>
    <property type="evidence" value="ECO:0007669"/>
    <property type="project" value="UniProtKB-KW"/>
</dbReference>
<dbReference type="EMBL" id="SGIS01000057">
    <property type="protein sequence ID" value="RZF60654.1"/>
    <property type="molecule type" value="Genomic_DNA"/>
</dbReference>
<evidence type="ECO:0000256" key="6">
    <source>
        <dbReference type="PROSITE-ProRule" id="PRU00433"/>
    </source>
</evidence>
<evidence type="ECO:0000256" key="4">
    <source>
        <dbReference type="ARBA" id="ARBA00022982"/>
    </source>
</evidence>
<keyword evidence="1" id="KW-0813">Transport</keyword>
<dbReference type="PRINTS" id="PR00604">
    <property type="entry name" value="CYTCHRMECIAB"/>
</dbReference>
<dbReference type="InterPro" id="IPR009056">
    <property type="entry name" value="Cyt_c-like_dom"/>
</dbReference>
<evidence type="ECO:0000256" key="3">
    <source>
        <dbReference type="ARBA" id="ARBA00022723"/>
    </source>
</evidence>
<accession>A0A4Q6XT55</accession>
<dbReference type="InterPro" id="IPR036280">
    <property type="entry name" value="Multihaem_cyt_sf"/>
</dbReference>
<evidence type="ECO:0000259" key="8">
    <source>
        <dbReference type="PROSITE" id="PS51007"/>
    </source>
</evidence>
<keyword evidence="4" id="KW-0249">Electron transport</keyword>
<dbReference type="Pfam" id="PF16694">
    <property type="entry name" value="Cytochrome_P460"/>
    <property type="match status" value="1"/>
</dbReference>
<dbReference type="PROSITE" id="PS51007">
    <property type="entry name" value="CYTC"/>
    <property type="match status" value="1"/>
</dbReference>
<evidence type="ECO:0000313" key="9">
    <source>
        <dbReference type="EMBL" id="RZF60654.1"/>
    </source>
</evidence>
<keyword evidence="5 6" id="KW-0408">Iron</keyword>
<dbReference type="SUPFAM" id="SSF48695">
    <property type="entry name" value="Multiheme cytochromes"/>
    <property type="match status" value="1"/>
</dbReference>
<protein>
    <submittedName>
        <fullName evidence="9">C-type cytochrome</fullName>
    </submittedName>
</protein>
<evidence type="ECO:0000313" key="10">
    <source>
        <dbReference type="Proteomes" id="UP000292085"/>
    </source>
</evidence>
<dbReference type="CDD" id="cd20750">
    <property type="entry name" value="cyt_c_I"/>
    <property type="match status" value="1"/>
</dbReference>
<dbReference type="GO" id="GO:0009055">
    <property type="term" value="F:electron transfer activity"/>
    <property type="evidence" value="ECO:0007669"/>
    <property type="project" value="InterPro"/>
</dbReference>
<dbReference type="Pfam" id="PF00034">
    <property type="entry name" value="Cytochrom_C"/>
    <property type="match status" value="1"/>
</dbReference>
<dbReference type="OrthoDB" id="511546at2"/>
<reference evidence="9 10" key="1">
    <citation type="submission" date="2019-02" db="EMBL/GenBank/DDBJ databases">
        <authorList>
            <person name="Li Y."/>
        </authorList>
    </citation>
    <scope>NUCLEOTIDE SEQUENCE [LARGE SCALE GENOMIC DNA]</scope>
    <source>
        <strain evidence="9 10">3-7</strain>
    </source>
</reference>
<dbReference type="InterPro" id="IPR036909">
    <property type="entry name" value="Cyt_c-like_dom_sf"/>
</dbReference>
<proteinExistence type="predicted"/>
<feature type="signal peptide" evidence="7">
    <location>
        <begin position="1"/>
        <end position="27"/>
    </location>
</feature>
<organism evidence="9 10">
    <name type="scientific">Sphingomonas populi</name>
    <dbReference type="NCBI Taxonomy" id="2484750"/>
    <lineage>
        <taxon>Bacteria</taxon>
        <taxon>Pseudomonadati</taxon>
        <taxon>Pseudomonadota</taxon>
        <taxon>Alphaproteobacteria</taxon>
        <taxon>Sphingomonadales</taxon>
        <taxon>Sphingomonadaceae</taxon>
        <taxon>Sphingomonas</taxon>
    </lineage>
</organism>
<evidence type="ECO:0000256" key="7">
    <source>
        <dbReference type="SAM" id="SignalP"/>
    </source>
</evidence>
<dbReference type="Gene3D" id="3.50.70.20">
    <property type="entry name" value="Cytochrome P460"/>
    <property type="match status" value="1"/>
</dbReference>
<sequence>MKPKYLTWLGGISALVLIATLSTFSEASDAKPGGDTFSTLVGPAGEISYPKDFPVGFVFIGTWAVAGGDGVSDLHSVYTRPQDLAAFRQSGKWPDGAVLVKEVSATLGAPHTTGKAFWASDTTTWFLMIKDTQGRFKSNPLWGDGWGWAQFDPKNTSRQIATDYKSDCQQCHLPVRANDWTYTYAYPALGALGQKAIPVGAMPALQSEDGRRVEHAPVMNVAGGIAAVTPAMTQVRAAQGKIAFEATCSSCHSVVVGENGVGPSLYGVIGRKAGSLEGYGFSPAMSASTVQWSRSTLERHLADPKNFIPGNRMGRFFAGVEEPAKRDDIISYLESLK</sequence>